<dbReference type="Pfam" id="PF06905">
    <property type="entry name" value="FAIM1"/>
    <property type="match status" value="1"/>
</dbReference>
<sequence length="252" mass="28408">MSGDIVGAWDVSLSDGVYRTEFEHGTTTGKRVIYINGKEVLRRDWMFKLVGKETFLVGNTDTKATISIEAITGFSYEYTLEINGKSLQTFLDNRAKVSKTWVLKLGGVDYRIVLEKDTMEVWCNGQKIETMGEFTENGSETHFAVENHECCIKATSSGRKRNGIVHSLLVDGIRIEEAIDSFGRDHIANMNYQQHLANSAAIRAEIQRFESVHPNIYSIYELLERVEDPLLQNQIREHVIAIEGKGNMGVGN</sequence>
<comment type="caution">
    <text evidence="1">The sequence shown here is derived from an EMBL/GenBank/DDBJ whole genome shotgun (WGS) entry which is preliminary data.</text>
</comment>
<dbReference type="InterPro" id="IPR010695">
    <property type="entry name" value="FAIM1"/>
</dbReference>
<accession>A0ABQ8MKL9</accession>
<dbReference type="InterPro" id="IPR038513">
    <property type="entry name" value="FAIM1_dom_sf"/>
</dbReference>
<reference evidence="1 2" key="1">
    <citation type="submission" date="2022-01" db="EMBL/GenBank/DDBJ databases">
        <title>A high-quality chromosome-level genome assembly of rohu carp, Labeo rohita.</title>
        <authorList>
            <person name="Arick M.A. II"/>
            <person name="Hsu C.-Y."/>
            <person name="Magbanua Z."/>
            <person name="Pechanova O."/>
            <person name="Grover C."/>
            <person name="Miller E."/>
            <person name="Thrash A."/>
            <person name="Ezzel L."/>
            <person name="Alam S."/>
            <person name="Benzie J."/>
            <person name="Hamilton M."/>
            <person name="Karsi A."/>
            <person name="Lawrence M.L."/>
            <person name="Peterson D.G."/>
        </authorList>
    </citation>
    <scope>NUCLEOTIDE SEQUENCE [LARGE SCALE GENOMIC DNA]</scope>
    <source>
        <strain evidence="2">BAU-BD-2019</strain>
        <tissue evidence="1">Blood</tissue>
    </source>
</reference>
<dbReference type="Proteomes" id="UP000830375">
    <property type="component" value="Unassembled WGS sequence"/>
</dbReference>
<name>A0ABQ8MKL9_LABRO</name>
<organism evidence="1 2">
    <name type="scientific">Labeo rohita</name>
    <name type="common">Indian major carp</name>
    <name type="synonym">Cyprinus rohita</name>
    <dbReference type="NCBI Taxonomy" id="84645"/>
    <lineage>
        <taxon>Eukaryota</taxon>
        <taxon>Metazoa</taxon>
        <taxon>Chordata</taxon>
        <taxon>Craniata</taxon>
        <taxon>Vertebrata</taxon>
        <taxon>Euteleostomi</taxon>
        <taxon>Actinopterygii</taxon>
        <taxon>Neopterygii</taxon>
        <taxon>Teleostei</taxon>
        <taxon>Ostariophysi</taxon>
        <taxon>Cypriniformes</taxon>
        <taxon>Cyprinidae</taxon>
        <taxon>Labeoninae</taxon>
        <taxon>Labeonini</taxon>
        <taxon>Labeo</taxon>
    </lineage>
</organism>
<proteinExistence type="predicted"/>
<evidence type="ECO:0000313" key="2">
    <source>
        <dbReference type="Proteomes" id="UP000830375"/>
    </source>
</evidence>
<dbReference type="EMBL" id="JACTAM010000006">
    <property type="protein sequence ID" value="KAI2663396.1"/>
    <property type="molecule type" value="Genomic_DNA"/>
</dbReference>
<gene>
    <name evidence="1" type="ORF">H4Q32_011915</name>
</gene>
<dbReference type="Gene3D" id="2.40.128.180">
    <property type="match status" value="2"/>
</dbReference>
<dbReference type="PANTHER" id="PTHR13088">
    <property type="entry name" value="FAS APOPTOTIC INHIBITORY MOLECULE FAIM"/>
    <property type="match status" value="1"/>
</dbReference>
<keyword evidence="2" id="KW-1185">Reference proteome</keyword>
<dbReference type="PANTHER" id="PTHR13088:SF3">
    <property type="entry name" value="FAS APOPTOTIC INHIBITORY MOLECULE 1"/>
    <property type="match status" value="1"/>
</dbReference>
<evidence type="ECO:0000313" key="1">
    <source>
        <dbReference type="EMBL" id="KAI2663396.1"/>
    </source>
</evidence>
<protein>
    <submittedName>
        <fullName evidence="1">Fas apoptotic inhibitory molecule 1</fullName>
    </submittedName>
</protein>